<reference evidence="15" key="2">
    <citation type="submission" date="2025-09" db="UniProtKB">
        <authorList>
            <consortium name="Ensembl"/>
        </authorList>
    </citation>
    <scope>IDENTIFICATION</scope>
</reference>
<name>A0A3B4BGW5_9GOBI</name>
<dbReference type="GO" id="GO:0017124">
    <property type="term" value="F:SH3 domain binding"/>
    <property type="evidence" value="ECO:0007669"/>
    <property type="project" value="TreeGrafter"/>
</dbReference>
<dbReference type="PROSITE" id="PS50002">
    <property type="entry name" value="SH3"/>
    <property type="match status" value="1"/>
</dbReference>
<keyword evidence="8" id="KW-0175">Coiled coil</keyword>
<evidence type="ECO:0000259" key="14">
    <source>
        <dbReference type="PROSITE" id="PS50192"/>
    </source>
</evidence>
<feature type="compositionally biased region" description="Low complexity" evidence="12">
    <location>
        <begin position="240"/>
        <end position="252"/>
    </location>
</feature>
<dbReference type="GO" id="GO:0030175">
    <property type="term" value="C:filopodium"/>
    <property type="evidence" value="ECO:0007669"/>
    <property type="project" value="UniProtKB-SubCell"/>
</dbReference>
<comment type="subcellular location">
    <subcellularLocation>
        <location evidence="2">Cell projection</location>
        <location evidence="2">Filopodium</location>
    </subcellularLocation>
    <subcellularLocation>
        <location evidence="3">Cell projection</location>
        <location evidence="3">Lamellipodium</location>
    </subcellularLocation>
    <subcellularLocation>
        <location evidence="1">Cytoplasm</location>
        <location evidence="1">Cytoskeleton</location>
    </subcellularLocation>
</comment>
<dbReference type="SUPFAM" id="SSF50044">
    <property type="entry name" value="SH3-domain"/>
    <property type="match status" value="1"/>
</dbReference>
<evidence type="ECO:0000313" key="15">
    <source>
        <dbReference type="Ensembl" id="ENSPMGP00000028051.1"/>
    </source>
</evidence>
<reference evidence="15" key="1">
    <citation type="submission" date="2025-08" db="UniProtKB">
        <authorList>
            <consortium name="Ensembl"/>
        </authorList>
    </citation>
    <scope>IDENTIFICATION</scope>
</reference>
<dbReference type="Pfam" id="PF00018">
    <property type="entry name" value="SH3_1"/>
    <property type="match status" value="1"/>
</dbReference>
<dbReference type="PROSITE" id="PS50192">
    <property type="entry name" value="T_SNARE"/>
    <property type="match status" value="1"/>
</dbReference>
<dbReference type="Ensembl" id="ENSPMGT00000029874.1">
    <property type="protein sequence ID" value="ENSPMGP00000028051.1"/>
    <property type="gene ID" value="ENSPMGG00000022581.1"/>
</dbReference>
<dbReference type="AlphaFoldDB" id="A0A3B4BGW5"/>
<keyword evidence="6" id="KW-0963">Cytoplasm</keyword>
<dbReference type="PANTHER" id="PTHR10460">
    <property type="entry name" value="ABL INTERACTOR FAMILY MEMBER"/>
    <property type="match status" value="1"/>
</dbReference>
<proteinExistence type="inferred from homology"/>
<evidence type="ECO:0000256" key="6">
    <source>
        <dbReference type="ARBA" id="ARBA00022490"/>
    </source>
</evidence>
<feature type="compositionally biased region" description="Pro residues" evidence="12">
    <location>
        <begin position="171"/>
        <end position="182"/>
    </location>
</feature>
<dbReference type="InterPro" id="IPR012849">
    <property type="entry name" value="Abl-interactor_HHR_dom"/>
</dbReference>
<dbReference type="PRINTS" id="PR00499">
    <property type="entry name" value="P67PHOX"/>
</dbReference>
<dbReference type="GO" id="GO:0035591">
    <property type="term" value="F:signaling adaptor activity"/>
    <property type="evidence" value="ECO:0007669"/>
    <property type="project" value="TreeGrafter"/>
</dbReference>
<keyword evidence="9" id="KW-0206">Cytoskeleton</keyword>
<dbReference type="PRINTS" id="PR00452">
    <property type="entry name" value="SH3DOMAIN"/>
</dbReference>
<dbReference type="GO" id="GO:0030027">
    <property type="term" value="C:lamellipodium"/>
    <property type="evidence" value="ECO:0007669"/>
    <property type="project" value="UniProtKB-SubCell"/>
</dbReference>
<sequence>MAELQMLLEEEIPAGRSALLDSFTNLERVAEYCESNYVQSPDKQRALEETKNYTTQSLASVAYLINTLANNVLQMLDIQASQLRRMESSINHISQTVDIHKEKVARREIGILTTNKNTSRTHKIIAPANPERPVRYIRKPIDYSLLDDMGHGVKVRYASAQNMKAGGMPRTNPPTQKPPSPPLTGKGTLGRHSPYRTLEPVRPPVVPNDYVSSPTRNMAPPQQSPARTASVNQRNRTHPSSSRSSSRENSGSGSVGVPIAVPTPAPPGVYPGPMAPPPPSMQITPQLPLMGFVARVQETISDVPPPPPPSDEPDEDESAVVEYSDPYAEEDPPWAPRSYMEKVVAIYDYTRDKEDELSFQEGAIIYVIKKNDDGWYEGVMNGTTGLFPGNYVESIMHYAD</sequence>
<dbReference type="GO" id="GO:0031209">
    <property type="term" value="C:SCAR complex"/>
    <property type="evidence" value="ECO:0007669"/>
    <property type="project" value="TreeGrafter"/>
</dbReference>
<evidence type="ECO:0000256" key="1">
    <source>
        <dbReference type="ARBA" id="ARBA00004245"/>
    </source>
</evidence>
<dbReference type="SMART" id="SM00326">
    <property type="entry name" value="SH3"/>
    <property type="match status" value="1"/>
</dbReference>
<accession>A0A3B4BGW5</accession>
<keyword evidence="5 11" id="KW-0728">SH3 domain</keyword>
<dbReference type="InterPro" id="IPR035726">
    <property type="entry name" value="Abi2_SH3"/>
</dbReference>
<dbReference type="InterPro" id="IPR028457">
    <property type="entry name" value="ABI"/>
</dbReference>
<evidence type="ECO:0000256" key="3">
    <source>
        <dbReference type="ARBA" id="ARBA00004510"/>
    </source>
</evidence>
<evidence type="ECO:0000256" key="11">
    <source>
        <dbReference type="PROSITE-ProRule" id="PRU00192"/>
    </source>
</evidence>
<feature type="region of interest" description="Disordered" evidence="12">
    <location>
        <begin position="164"/>
        <end position="285"/>
    </location>
</feature>
<evidence type="ECO:0000256" key="4">
    <source>
        <dbReference type="ARBA" id="ARBA00010020"/>
    </source>
</evidence>
<dbReference type="PANTHER" id="PTHR10460:SF26">
    <property type="entry name" value="ABL INTERACTOR 2"/>
    <property type="match status" value="1"/>
</dbReference>
<dbReference type="GO" id="GO:0005856">
    <property type="term" value="C:cytoskeleton"/>
    <property type="evidence" value="ECO:0007669"/>
    <property type="project" value="UniProtKB-SubCell"/>
</dbReference>
<feature type="compositionally biased region" description="Polar residues" evidence="12">
    <location>
        <begin position="210"/>
        <end position="234"/>
    </location>
</feature>
<evidence type="ECO:0000256" key="2">
    <source>
        <dbReference type="ARBA" id="ARBA00004486"/>
    </source>
</evidence>
<comment type="similarity">
    <text evidence="4">Belongs to the ABI family.</text>
</comment>
<dbReference type="InterPro" id="IPR001452">
    <property type="entry name" value="SH3_domain"/>
</dbReference>
<feature type="domain" description="SH3" evidence="13">
    <location>
        <begin position="338"/>
        <end position="397"/>
    </location>
</feature>
<evidence type="ECO:0000313" key="16">
    <source>
        <dbReference type="Proteomes" id="UP000261520"/>
    </source>
</evidence>
<dbReference type="Gene3D" id="2.30.30.40">
    <property type="entry name" value="SH3 Domains"/>
    <property type="match status" value="1"/>
</dbReference>
<feature type="compositionally biased region" description="Pro residues" evidence="12">
    <location>
        <begin position="261"/>
        <end position="280"/>
    </location>
</feature>
<dbReference type="Pfam" id="PF07815">
    <property type="entry name" value="Abi_HHR"/>
    <property type="match status" value="1"/>
</dbReference>
<evidence type="ECO:0000256" key="7">
    <source>
        <dbReference type="ARBA" id="ARBA00022553"/>
    </source>
</evidence>
<keyword evidence="10" id="KW-0966">Cell projection</keyword>
<evidence type="ECO:0000259" key="13">
    <source>
        <dbReference type="PROSITE" id="PS50002"/>
    </source>
</evidence>
<dbReference type="GO" id="GO:0001764">
    <property type="term" value="P:neuron migration"/>
    <property type="evidence" value="ECO:0007669"/>
    <property type="project" value="TreeGrafter"/>
</dbReference>
<evidence type="ECO:0000256" key="9">
    <source>
        <dbReference type="ARBA" id="ARBA00023212"/>
    </source>
</evidence>
<evidence type="ECO:0000256" key="10">
    <source>
        <dbReference type="ARBA" id="ARBA00023273"/>
    </source>
</evidence>
<keyword evidence="16" id="KW-1185">Reference proteome</keyword>
<organism evidence="15 16">
    <name type="scientific">Periophthalmus magnuspinnatus</name>
    <dbReference type="NCBI Taxonomy" id="409849"/>
    <lineage>
        <taxon>Eukaryota</taxon>
        <taxon>Metazoa</taxon>
        <taxon>Chordata</taxon>
        <taxon>Craniata</taxon>
        <taxon>Vertebrata</taxon>
        <taxon>Euteleostomi</taxon>
        <taxon>Actinopterygii</taxon>
        <taxon>Neopterygii</taxon>
        <taxon>Teleostei</taxon>
        <taxon>Neoteleostei</taxon>
        <taxon>Acanthomorphata</taxon>
        <taxon>Gobiaria</taxon>
        <taxon>Gobiiformes</taxon>
        <taxon>Gobioidei</taxon>
        <taxon>Gobiidae</taxon>
        <taxon>Oxudercinae</taxon>
        <taxon>Periophthalmus</taxon>
    </lineage>
</organism>
<keyword evidence="7" id="KW-0597">Phosphoprotein</keyword>
<dbReference type="InterPro" id="IPR000727">
    <property type="entry name" value="T_SNARE_dom"/>
</dbReference>
<dbReference type="CDD" id="cd11972">
    <property type="entry name" value="SH3_Abi2"/>
    <property type="match status" value="1"/>
</dbReference>
<evidence type="ECO:0000256" key="8">
    <source>
        <dbReference type="ARBA" id="ARBA00023054"/>
    </source>
</evidence>
<dbReference type="InterPro" id="IPR036028">
    <property type="entry name" value="SH3-like_dom_sf"/>
</dbReference>
<evidence type="ECO:0000256" key="12">
    <source>
        <dbReference type="SAM" id="MobiDB-lite"/>
    </source>
</evidence>
<dbReference type="FunFam" id="2.30.30.40:FF:000002">
    <property type="entry name" value="abl interactor 1 isoform X1"/>
    <property type="match status" value="1"/>
</dbReference>
<feature type="domain" description="T-SNARE coiled-coil homology" evidence="14">
    <location>
        <begin position="45"/>
        <end position="107"/>
    </location>
</feature>
<dbReference type="Proteomes" id="UP000261520">
    <property type="component" value="Unplaced"/>
</dbReference>
<dbReference type="Gene3D" id="6.10.140.1620">
    <property type="match status" value="1"/>
</dbReference>
<feature type="region of interest" description="Disordered" evidence="12">
    <location>
        <begin position="299"/>
        <end position="318"/>
    </location>
</feature>
<protein>
    <submittedName>
        <fullName evidence="15">Uncharacterized protein</fullName>
    </submittedName>
</protein>
<evidence type="ECO:0000256" key="5">
    <source>
        <dbReference type="ARBA" id="ARBA00022443"/>
    </source>
</evidence>